<evidence type="ECO:0000256" key="8">
    <source>
        <dbReference type="SAM" id="Phobius"/>
    </source>
</evidence>
<keyword evidence="8" id="KW-0812">Transmembrane</keyword>
<evidence type="ECO:0000256" key="1">
    <source>
        <dbReference type="ARBA" id="ARBA00001966"/>
    </source>
</evidence>
<name>A0A6A3C4H9_HIBSY</name>
<evidence type="ECO:0000256" key="6">
    <source>
        <dbReference type="ARBA" id="ARBA00023004"/>
    </source>
</evidence>
<dbReference type="EMBL" id="VEPZ02000498">
    <property type="protein sequence ID" value="KAE8723903.1"/>
    <property type="molecule type" value="Genomic_DNA"/>
</dbReference>
<keyword evidence="6" id="KW-0408">Iron</keyword>
<organism evidence="10 11">
    <name type="scientific">Hibiscus syriacus</name>
    <name type="common">Rose of Sharon</name>
    <dbReference type="NCBI Taxonomy" id="106335"/>
    <lineage>
        <taxon>Eukaryota</taxon>
        <taxon>Viridiplantae</taxon>
        <taxon>Streptophyta</taxon>
        <taxon>Embryophyta</taxon>
        <taxon>Tracheophyta</taxon>
        <taxon>Spermatophyta</taxon>
        <taxon>Magnoliopsida</taxon>
        <taxon>eudicotyledons</taxon>
        <taxon>Gunneridae</taxon>
        <taxon>Pentapetalae</taxon>
        <taxon>rosids</taxon>
        <taxon>malvids</taxon>
        <taxon>Malvales</taxon>
        <taxon>Malvaceae</taxon>
        <taxon>Malvoideae</taxon>
        <taxon>Hibiscus</taxon>
    </lineage>
</organism>
<dbReference type="InterPro" id="IPR007238">
    <property type="entry name" value="DNA_primase_lsu_euk/arc"/>
</dbReference>
<dbReference type="PANTHER" id="PTHR10537:SF3">
    <property type="entry name" value="DNA PRIMASE LARGE SUBUNIT"/>
    <property type="match status" value="1"/>
</dbReference>
<keyword evidence="8" id="KW-1133">Transmembrane helix</keyword>
<keyword evidence="7" id="KW-0411">Iron-sulfur</keyword>
<dbReference type="PANTHER" id="PTHR10537">
    <property type="entry name" value="DNA PRIMASE LARGE SUBUNIT"/>
    <property type="match status" value="1"/>
</dbReference>
<feature type="transmembrane region" description="Helical" evidence="8">
    <location>
        <begin position="209"/>
        <end position="227"/>
    </location>
</feature>
<accession>A0A6A3C4H9</accession>
<feature type="domain" description="DNA primase large subunit C-terminal" evidence="9">
    <location>
        <begin position="275"/>
        <end position="312"/>
    </location>
</feature>
<dbReference type="Pfam" id="PF04104">
    <property type="entry name" value="DNA_primase_lrg"/>
    <property type="match status" value="1"/>
</dbReference>
<keyword evidence="4" id="KW-0235">DNA replication</keyword>
<dbReference type="Proteomes" id="UP000436088">
    <property type="component" value="Unassembled WGS sequence"/>
</dbReference>
<evidence type="ECO:0000313" key="11">
    <source>
        <dbReference type="Proteomes" id="UP000436088"/>
    </source>
</evidence>
<dbReference type="AlphaFoldDB" id="A0A6A3C4H9"/>
<dbReference type="GO" id="GO:0006269">
    <property type="term" value="P:DNA replication, synthesis of primer"/>
    <property type="evidence" value="ECO:0007669"/>
    <property type="project" value="UniProtKB-KW"/>
</dbReference>
<evidence type="ECO:0000256" key="3">
    <source>
        <dbReference type="ARBA" id="ARBA00022515"/>
    </source>
</evidence>
<protein>
    <recommendedName>
        <fullName evidence="9">DNA primase large subunit C-terminal domain-containing protein</fullName>
    </recommendedName>
</protein>
<dbReference type="GO" id="GO:0005658">
    <property type="term" value="C:alpha DNA polymerase:primase complex"/>
    <property type="evidence" value="ECO:0007669"/>
    <property type="project" value="TreeGrafter"/>
</dbReference>
<sequence length="322" mass="36215">MKVVQSHRKSNSNNIIVSTLPLYRSAPPLEVRHEDFELFAMDCLRGISDGLRRGKKSEEIKKLRALMSEFKLPYKAASNAEFESVKDKLGRVACSMGQTLAAVDAIFYKVPLCLIFCISTKKQWLLTSGYQIAFRKRYSGCNIAVAPPCETAIHGFCGGSRIHTDCSRLRPQFNRKRMIAPITGRNHCYSIVGHNLCSAIMISTFTRRVVSIMAIVVILVGNSYFGAQGKWTSTIREQEKDRLTPIVEALCTSYLGPDYSQSNEVGEISLKDNDHIAKTSFPFCMRHLFEKVREDHHLKHGGKTQLGLFLKVVLLLHDLSSL</sequence>
<dbReference type="InterPro" id="IPR058560">
    <property type="entry name" value="DNA_primase_C"/>
</dbReference>
<keyword evidence="8" id="KW-0472">Membrane</keyword>
<evidence type="ECO:0000313" key="10">
    <source>
        <dbReference type="EMBL" id="KAE8723903.1"/>
    </source>
</evidence>
<gene>
    <name evidence="10" type="ORF">F3Y22_tig00011547pilonHSYRG00012</name>
</gene>
<comment type="cofactor">
    <cofactor evidence="1">
        <name>[4Fe-4S] cluster</name>
        <dbReference type="ChEBI" id="CHEBI:49883"/>
    </cofactor>
</comment>
<keyword evidence="2" id="KW-0004">4Fe-4S</keyword>
<evidence type="ECO:0000256" key="4">
    <source>
        <dbReference type="ARBA" id="ARBA00022705"/>
    </source>
</evidence>
<dbReference type="GO" id="GO:0046872">
    <property type="term" value="F:metal ion binding"/>
    <property type="evidence" value="ECO:0007669"/>
    <property type="project" value="UniProtKB-KW"/>
</dbReference>
<dbReference type="GO" id="GO:0006270">
    <property type="term" value="P:DNA replication initiation"/>
    <property type="evidence" value="ECO:0007669"/>
    <property type="project" value="TreeGrafter"/>
</dbReference>
<keyword evidence="11" id="KW-1185">Reference proteome</keyword>
<comment type="caution">
    <text evidence="10">The sequence shown here is derived from an EMBL/GenBank/DDBJ whole genome shotgun (WGS) entry which is preliminary data.</text>
</comment>
<keyword evidence="3" id="KW-0639">Primosome</keyword>
<proteinExistence type="predicted"/>
<keyword evidence="5" id="KW-0479">Metal-binding</keyword>
<evidence type="ECO:0000256" key="7">
    <source>
        <dbReference type="ARBA" id="ARBA00023014"/>
    </source>
</evidence>
<evidence type="ECO:0000259" key="9">
    <source>
        <dbReference type="Pfam" id="PF04104"/>
    </source>
</evidence>
<evidence type="ECO:0000256" key="2">
    <source>
        <dbReference type="ARBA" id="ARBA00022485"/>
    </source>
</evidence>
<evidence type="ECO:0000256" key="5">
    <source>
        <dbReference type="ARBA" id="ARBA00022723"/>
    </source>
</evidence>
<reference evidence="10" key="1">
    <citation type="submission" date="2019-09" db="EMBL/GenBank/DDBJ databases">
        <title>Draft genome information of white flower Hibiscus syriacus.</title>
        <authorList>
            <person name="Kim Y.-M."/>
        </authorList>
    </citation>
    <scope>NUCLEOTIDE SEQUENCE [LARGE SCALE GENOMIC DNA]</scope>
    <source>
        <strain evidence="10">YM2019G1</strain>
    </source>
</reference>
<dbReference type="GO" id="GO:0051539">
    <property type="term" value="F:4 iron, 4 sulfur cluster binding"/>
    <property type="evidence" value="ECO:0007669"/>
    <property type="project" value="UniProtKB-KW"/>
</dbReference>